<protein>
    <submittedName>
        <fullName evidence="1">Uncharacterized protein</fullName>
    </submittedName>
</protein>
<name>A0A3M7RXL8_BRAPC</name>
<reference evidence="1 2" key="1">
    <citation type="journal article" date="2018" name="Sci. Rep.">
        <title>Genomic signatures of local adaptation to the degree of environmental predictability in rotifers.</title>
        <authorList>
            <person name="Franch-Gras L."/>
            <person name="Hahn C."/>
            <person name="Garcia-Roger E.M."/>
            <person name="Carmona M.J."/>
            <person name="Serra M."/>
            <person name="Gomez A."/>
        </authorList>
    </citation>
    <scope>NUCLEOTIDE SEQUENCE [LARGE SCALE GENOMIC DNA]</scope>
    <source>
        <strain evidence="1">HYR1</strain>
    </source>
</reference>
<dbReference type="EMBL" id="REGN01002405">
    <property type="protein sequence ID" value="RNA28333.1"/>
    <property type="molecule type" value="Genomic_DNA"/>
</dbReference>
<dbReference type="Proteomes" id="UP000276133">
    <property type="component" value="Unassembled WGS sequence"/>
</dbReference>
<evidence type="ECO:0000313" key="1">
    <source>
        <dbReference type="EMBL" id="RNA28333.1"/>
    </source>
</evidence>
<sequence>MHYSNQQVTRAFHLKLDGGYFFCPESNHLRDQIKSRIDSLFQTAHESEVSALSGIWPARNGFLFMVAQNRVFIFI</sequence>
<proteinExistence type="predicted"/>
<keyword evidence="2" id="KW-1185">Reference proteome</keyword>
<comment type="caution">
    <text evidence="1">The sequence shown here is derived from an EMBL/GenBank/DDBJ whole genome shotgun (WGS) entry which is preliminary data.</text>
</comment>
<dbReference type="AlphaFoldDB" id="A0A3M7RXL8"/>
<accession>A0A3M7RXL8</accession>
<gene>
    <name evidence="1" type="ORF">BpHYR1_047649</name>
</gene>
<organism evidence="1 2">
    <name type="scientific">Brachionus plicatilis</name>
    <name type="common">Marine rotifer</name>
    <name type="synonym">Brachionus muelleri</name>
    <dbReference type="NCBI Taxonomy" id="10195"/>
    <lineage>
        <taxon>Eukaryota</taxon>
        <taxon>Metazoa</taxon>
        <taxon>Spiralia</taxon>
        <taxon>Gnathifera</taxon>
        <taxon>Rotifera</taxon>
        <taxon>Eurotatoria</taxon>
        <taxon>Monogononta</taxon>
        <taxon>Pseudotrocha</taxon>
        <taxon>Ploima</taxon>
        <taxon>Brachionidae</taxon>
        <taxon>Brachionus</taxon>
    </lineage>
</organism>
<evidence type="ECO:0000313" key="2">
    <source>
        <dbReference type="Proteomes" id="UP000276133"/>
    </source>
</evidence>